<evidence type="ECO:0000313" key="1">
    <source>
        <dbReference type="EMBL" id="WLD58955.1"/>
    </source>
</evidence>
<name>A0AB38YHZ6_9GAMM</name>
<dbReference type="AlphaFoldDB" id="A0AB38YHZ6"/>
<accession>A0AB38YHZ6</accession>
<dbReference type="EMBL" id="CP101717">
    <property type="protein sequence ID" value="WLD58955.1"/>
    <property type="molecule type" value="Genomic_DNA"/>
</dbReference>
<evidence type="ECO:0008006" key="2">
    <source>
        <dbReference type="Google" id="ProtNLM"/>
    </source>
</evidence>
<sequence length="270" mass="29920">MTVQDAIQPATAEAIRRDYLAAMGITQWYARAPLADGAVAVWSDETVSTPPSPRASALAALEAVVETVPHQPAAEIPTPAVNKVIAPEFKAPKPAVEKAGPEVDIPVEKAAPTRQQGIEFMQQWWARDGWLIVDTRPKKMPVLQQQAADRLMAAIAYAVCGHSAPLYSNLVDWPLFVNRSIKHDLEEAQFYLQQKWQAVQQPTPITRLLLLGDQSPSLLNCVSADTRTDVPWEWQGVRCLQGPSTSELLHLPGMKRDFWRALQPWLGAHE</sequence>
<organism evidence="1">
    <name type="scientific">Salinispirillum sp. LH 10-3-1</name>
    <dbReference type="NCBI Taxonomy" id="2952525"/>
    <lineage>
        <taxon>Bacteria</taxon>
        <taxon>Pseudomonadati</taxon>
        <taxon>Pseudomonadota</taxon>
        <taxon>Gammaproteobacteria</taxon>
        <taxon>Oceanospirillales</taxon>
        <taxon>Saccharospirillaceae</taxon>
        <taxon>Salinispirillum</taxon>
    </lineage>
</organism>
<proteinExistence type="predicted"/>
<dbReference type="RefSeq" id="WP_304996243.1">
    <property type="nucleotide sequence ID" value="NZ_CP101717.1"/>
</dbReference>
<reference evidence="1" key="1">
    <citation type="submission" date="2022-07" db="EMBL/GenBank/DDBJ databases">
        <title>Complete genome sequence of Salinispirillum sp. LH10-3-1 capable of multiple carbohydrate inversion isolated from a soda lake.</title>
        <authorList>
            <person name="Liu J."/>
            <person name="Zhai Y."/>
            <person name="Zhang H."/>
            <person name="Yang H."/>
            <person name="Qu J."/>
            <person name="Li J."/>
        </authorList>
    </citation>
    <scope>NUCLEOTIDE SEQUENCE</scope>
    <source>
        <strain evidence="1">LH 10-3-1</strain>
    </source>
</reference>
<gene>
    <name evidence="1" type="ORF">NFC81_03985</name>
</gene>
<protein>
    <recommendedName>
        <fullName evidence="2">Uracil-DNA glycosylase</fullName>
    </recommendedName>
</protein>